<dbReference type="InterPro" id="IPR011055">
    <property type="entry name" value="Dup_hybrid_motif"/>
</dbReference>
<dbReference type="PANTHER" id="PTHR21666:SF289">
    <property type="entry name" value="L-ALA--D-GLU ENDOPEPTIDASE"/>
    <property type="match status" value="1"/>
</dbReference>
<dbReference type="Gene3D" id="2.70.70.10">
    <property type="entry name" value="Glucose Permease (Domain IIA)"/>
    <property type="match status" value="1"/>
</dbReference>
<keyword evidence="2" id="KW-0175">Coiled coil</keyword>
<feature type="chain" id="PRO_5046628824" evidence="3">
    <location>
        <begin position="33"/>
        <end position="420"/>
    </location>
</feature>
<dbReference type="InterPro" id="IPR016047">
    <property type="entry name" value="M23ase_b-sheet_dom"/>
</dbReference>
<dbReference type="GO" id="GO:0016787">
    <property type="term" value="F:hydrolase activity"/>
    <property type="evidence" value="ECO:0007669"/>
    <property type="project" value="UniProtKB-KW"/>
</dbReference>
<dbReference type="CDD" id="cd12797">
    <property type="entry name" value="M23_peptidase"/>
    <property type="match status" value="1"/>
</dbReference>
<protein>
    <submittedName>
        <fullName evidence="5">Murein DD-endopeptidase MepM/ murein hydrolase activator NlpD</fullName>
    </submittedName>
</protein>
<evidence type="ECO:0000313" key="6">
    <source>
        <dbReference type="Proteomes" id="UP001183648"/>
    </source>
</evidence>
<dbReference type="EMBL" id="JAVDYG010000001">
    <property type="protein sequence ID" value="MDR7364087.1"/>
    <property type="molecule type" value="Genomic_DNA"/>
</dbReference>
<feature type="coiled-coil region" evidence="2">
    <location>
        <begin position="36"/>
        <end position="63"/>
    </location>
</feature>
<proteinExistence type="predicted"/>
<dbReference type="RefSeq" id="WP_310305288.1">
    <property type="nucleotide sequence ID" value="NZ_BAAAPS010000005.1"/>
</dbReference>
<reference evidence="5 6" key="1">
    <citation type="submission" date="2023-07" db="EMBL/GenBank/DDBJ databases">
        <title>Sequencing the genomes of 1000 actinobacteria strains.</title>
        <authorList>
            <person name="Klenk H.-P."/>
        </authorList>
    </citation>
    <scope>NUCLEOTIDE SEQUENCE [LARGE SCALE GENOMIC DNA]</scope>
    <source>
        <strain evidence="5 6">DSM 19426</strain>
    </source>
</reference>
<name>A0ABU2C089_9ACTN</name>
<evidence type="ECO:0000256" key="1">
    <source>
        <dbReference type="ARBA" id="ARBA00022729"/>
    </source>
</evidence>
<keyword evidence="5" id="KW-0378">Hydrolase</keyword>
<evidence type="ECO:0000256" key="2">
    <source>
        <dbReference type="SAM" id="Coils"/>
    </source>
</evidence>
<dbReference type="PANTHER" id="PTHR21666">
    <property type="entry name" value="PEPTIDASE-RELATED"/>
    <property type="match status" value="1"/>
</dbReference>
<keyword evidence="6" id="KW-1185">Reference proteome</keyword>
<keyword evidence="1 3" id="KW-0732">Signal</keyword>
<evidence type="ECO:0000256" key="3">
    <source>
        <dbReference type="SAM" id="SignalP"/>
    </source>
</evidence>
<dbReference type="SUPFAM" id="SSF51261">
    <property type="entry name" value="Duplicated hybrid motif"/>
    <property type="match status" value="1"/>
</dbReference>
<dbReference type="Gene3D" id="6.10.250.3150">
    <property type="match status" value="1"/>
</dbReference>
<feature type="domain" description="M23ase beta-sheet core" evidence="4">
    <location>
        <begin position="318"/>
        <end position="416"/>
    </location>
</feature>
<evidence type="ECO:0000259" key="4">
    <source>
        <dbReference type="Pfam" id="PF01551"/>
    </source>
</evidence>
<organism evidence="5 6">
    <name type="scientific">Nocardioides marmoribigeumensis</name>
    <dbReference type="NCBI Taxonomy" id="433649"/>
    <lineage>
        <taxon>Bacteria</taxon>
        <taxon>Bacillati</taxon>
        <taxon>Actinomycetota</taxon>
        <taxon>Actinomycetes</taxon>
        <taxon>Propionibacteriales</taxon>
        <taxon>Nocardioidaceae</taxon>
        <taxon>Nocardioides</taxon>
    </lineage>
</organism>
<accession>A0ABU2C089</accession>
<dbReference type="Pfam" id="PF01551">
    <property type="entry name" value="Peptidase_M23"/>
    <property type="match status" value="1"/>
</dbReference>
<feature type="signal peptide" evidence="3">
    <location>
        <begin position="1"/>
        <end position="32"/>
    </location>
</feature>
<feature type="coiled-coil region" evidence="2">
    <location>
        <begin position="185"/>
        <end position="240"/>
    </location>
</feature>
<dbReference type="Proteomes" id="UP001183648">
    <property type="component" value="Unassembled WGS sequence"/>
</dbReference>
<feature type="coiled-coil region" evidence="2">
    <location>
        <begin position="92"/>
        <end position="133"/>
    </location>
</feature>
<gene>
    <name evidence="5" type="ORF">J2S63_003640</name>
</gene>
<evidence type="ECO:0000313" key="5">
    <source>
        <dbReference type="EMBL" id="MDR7364087.1"/>
    </source>
</evidence>
<comment type="caution">
    <text evidence="5">The sequence shown here is derived from an EMBL/GenBank/DDBJ whole genome shotgun (WGS) entry which is preliminary data.</text>
</comment>
<dbReference type="InterPro" id="IPR050570">
    <property type="entry name" value="Cell_wall_metabolism_enzyme"/>
</dbReference>
<sequence>MLHHFPVRPSASLRALAALAAGAVVVAVPAHAAERGDKLKDKKHKVEKKIDKADHEAEESSAALKAATAALASAQSDLVDARAHLSQTRGELAAAEALDRLMQQRLDAAEARLAKAQQDLAAGEAEMATQEDDLRAMVASSYEQGDPGLMGLSMVFTSGDPADIAGSMSASSSVVNKESAILDSLEATKVLLDVHRQEMAAAKEEVAQRRQEAAANLATKQSLELQAEAAESQVSQMVDLRAQARNAALEAKKADLVVLKHLIVERDRIADLIAAQASKGAGYTGPVTGNGFLDRPVDGPVTSPFGWRIHPIYGYRSLHDGTDFGVSCGTPIRAAARGKVLTEYYQTAYGNRIVIDHGVHFGVGVATISNHLSGYAVATGERVKRGQVIGYVGNTGWSTGCHLHFTVLENGKAVDPMKWF</sequence>